<dbReference type="CDD" id="cd00331">
    <property type="entry name" value="IGPS"/>
    <property type="match status" value="1"/>
</dbReference>
<keyword evidence="8 9" id="KW-0456">Lyase</keyword>
<keyword evidence="6 9" id="KW-0822">Tryptophan biosynthesis</keyword>
<evidence type="ECO:0000256" key="1">
    <source>
        <dbReference type="ARBA" id="ARBA00001633"/>
    </source>
</evidence>
<keyword evidence="7 9" id="KW-0057">Aromatic amino acid biosynthesis</keyword>
<dbReference type="Proteomes" id="UP000823823">
    <property type="component" value="Unassembled WGS sequence"/>
</dbReference>
<dbReference type="Pfam" id="PF00218">
    <property type="entry name" value="IGPS"/>
    <property type="match status" value="1"/>
</dbReference>
<name>A0A9D2LF14_9MICO</name>
<dbReference type="PANTHER" id="PTHR22854">
    <property type="entry name" value="TRYPTOPHAN BIOSYNTHESIS PROTEIN"/>
    <property type="match status" value="1"/>
</dbReference>
<dbReference type="Gene3D" id="3.20.20.70">
    <property type="entry name" value="Aldolase class I"/>
    <property type="match status" value="1"/>
</dbReference>
<dbReference type="EMBL" id="DWZH01000098">
    <property type="protein sequence ID" value="HJB11325.1"/>
    <property type="molecule type" value="Genomic_DNA"/>
</dbReference>
<evidence type="ECO:0000256" key="8">
    <source>
        <dbReference type="ARBA" id="ARBA00023239"/>
    </source>
</evidence>
<dbReference type="PROSITE" id="PS00614">
    <property type="entry name" value="IGPS"/>
    <property type="match status" value="1"/>
</dbReference>
<comment type="catalytic activity">
    <reaction evidence="1 9">
        <text>1-(2-carboxyphenylamino)-1-deoxy-D-ribulose 5-phosphate + H(+) = (1S,2R)-1-C-(indol-3-yl)glycerol 3-phosphate + CO2 + H2O</text>
        <dbReference type="Rhea" id="RHEA:23476"/>
        <dbReference type="ChEBI" id="CHEBI:15377"/>
        <dbReference type="ChEBI" id="CHEBI:15378"/>
        <dbReference type="ChEBI" id="CHEBI:16526"/>
        <dbReference type="ChEBI" id="CHEBI:58613"/>
        <dbReference type="ChEBI" id="CHEBI:58866"/>
        <dbReference type="EC" id="4.1.1.48"/>
    </reaction>
</comment>
<keyword evidence="5 9" id="KW-0210">Decarboxylase</keyword>
<dbReference type="InterPro" id="IPR013798">
    <property type="entry name" value="Indole-3-glycerol_P_synth_dom"/>
</dbReference>
<dbReference type="AlphaFoldDB" id="A0A9D2LF14"/>
<comment type="caution">
    <text evidence="11">The sequence shown here is derived from an EMBL/GenBank/DDBJ whole genome shotgun (WGS) entry which is preliminary data.</text>
</comment>
<protein>
    <recommendedName>
        <fullName evidence="9">Indole-3-glycerol phosphate synthase</fullName>
        <shortName evidence="9">IGPS</shortName>
        <ecNumber evidence="9">4.1.1.48</ecNumber>
    </recommendedName>
</protein>
<evidence type="ECO:0000259" key="10">
    <source>
        <dbReference type="Pfam" id="PF00218"/>
    </source>
</evidence>
<keyword evidence="4 9" id="KW-0028">Amino-acid biosynthesis</keyword>
<reference evidence="11" key="2">
    <citation type="submission" date="2021-04" db="EMBL/GenBank/DDBJ databases">
        <authorList>
            <person name="Gilroy R."/>
        </authorList>
    </citation>
    <scope>NUCLEOTIDE SEQUENCE</scope>
    <source>
        <strain evidence="11">ChiHjej13B12-24818</strain>
    </source>
</reference>
<dbReference type="SUPFAM" id="SSF51366">
    <property type="entry name" value="Ribulose-phoshate binding barrel"/>
    <property type="match status" value="1"/>
</dbReference>
<dbReference type="FunFam" id="3.20.20.70:FF:000024">
    <property type="entry name" value="Indole-3-glycerol phosphate synthase"/>
    <property type="match status" value="1"/>
</dbReference>
<comment type="similarity">
    <text evidence="3 9">Belongs to the TrpC family.</text>
</comment>
<evidence type="ECO:0000256" key="2">
    <source>
        <dbReference type="ARBA" id="ARBA00004696"/>
    </source>
</evidence>
<dbReference type="InterPro" id="IPR013785">
    <property type="entry name" value="Aldolase_TIM"/>
</dbReference>
<dbReference type="PANTHER" id="PTHR22854:SF2">
    <property type="entry name" value="INDOLE-3-GLYCEROL-PHOSPHATE SYNTHASE"/>
    <property type="match status" value="1"/>
</dbReference>
<dbReference type="GO" id="GO:0004640">
    <property type="term" value="F:phosphoribosylanthranilate isomerase activity"/>
    <property type="evidence" value="ECO:0007669"/>
    <property type="project" value="TreeGrafter"/>
</dbReference>
<dbReference type="InterPro" id="IPR001468">
    <property type="entry name" value="Indole-3-GlycerolPSynthase_CS"/>
</dbReference>
<comment type="pathway">
    <text evidence="2 9">Amino-acid biosynthesis; L-tryptophan biosynthesis; L-tryptophan from chorismate: step 4/5.</text>
</comment>
<feature type="domain" description="Indole-3-glycerol phosphate synthase" evidence="10">
    <location>
        <begin position="8"/>
        <end position="258"/>
    </location>
</feature>
<dbReference type="InterPro" id="IPR045186">
    <property type="entry name" value="Indole-3-glycerol_P_synth"/>
</dbReference>
<dbReference type="InterPro" id="IPR011060">
    <property type="entry name" value="RibuloseP-bd_barrel"/>
</dbReference>
<evidence type="ECO:0000256" key="3">
    <source>
        <dbReference type="ARBA" id="ARBA00008737"/>
    </source>
</evidence>
<dbReference type="NCBIfam" id="NF001377">
    <property type="entry name" value="PRK00278.2-4"/>
    <property type="match status" value="1"/>
</dbReference>
<accession>A0A9D2LF14</accession>
<evidence type="ECO:0000256" key="5">
    <source>
        <dbReference type="ARBA" id="ARBA00022793"/>
    </source>
</evidence>
<evidence type="ECO:0000256" key="9">
    <source>
        <dbReference type="HAMAP-Rule" id="MF_00134"/>
    </source>
</evidence>
<organism evidence="11 12">
    <name type="scientific">Candidatus Brachybacterium merdavium</name>
    <dbReference type="NCBI Taxonomy" id="2838513"/>
    <lineage>
        <taxon>Bacteria</taxon>
        <taxon>Bacillati</taxon>
        <taxon>Actinomycetota</taxon>
        <taxon>Actinomycetes</taxon>
        <taxon>Micrococcales</taxon>
        <taxon>Dermabacteraceae</taxon>
        <taxon>Brachybacterium</taxon>
    </lineage>
</organism>
<dbReference type="GO" id="GO:0004425">
    <property type="term" value="F:indole-3-glycerol-phosphate synthase activity"/>
    <property type="evidence" value="ECO:0007669"/>
    <property type="project" value="UniProtKB-UniRule"/>
</dbReference>
<proteinExistence type="inferred from homology"/>
<gene>
    <name evidence="9 11" type="primary">trpC</name>
    <name evidence="11" type="ORF">H9786_12495</name>
</gene>
<evidence type="ECO:0000313" key="12">
    <source>
        <dbReference type="Proteomes" id="UP000823823"/>
    </source>
</evidence>
<reference evidence="11" key="1">
    <citation type="journal article" date="2021" name="PeerJ">
        <title>Extensive microbial diversity within the chicken gut microbiome revealed by metagenomics and culture.</title>
        <authorList>
            <person name="Gilroy R."/>
            <person name="Ravi A."/>
            <person name="Getino M."/>
            <person name="Pursley I."/>
            <person name="Horton D.L."/>
            <person name="Alikhan N.F."/>
            <person name="Baker D."/>
            <person name="Gharbi K."/>
            <person name="Hall N."/>
            <person name="Watson M."/>
            <person name="Adriaenssens E.M."/>
            <person name="Foster-Nyarko E."/>
            <person name="Jarju S."/>
            <person name="Secka A."/>
            <person name="Antonio M."/>
            <person name="Oren A."/>
            <person name="Chaudhuri R.R."/>
            <person name="La Ragione R."/>
            <person name="Hildebrand F."/>
            <person name="Pallen M.J."/>
        </authorList>
    </citation>
    <scope>NUCLEOTIDE SEQUENCE</scope>
    <source>
        <strain evidence="11">ChiHjej13B12-24818</strain>
    </source>
</reference>
<sequence length="277" mass="29112">MTRTGTVLDEIIAGVLEDLEPRRARRSQHDLEQLVAAAAPARDAHGALSADESSMGLIAEVKRSSPSKGSLAPIPAPADLAAIYADHGASAISVLTERRRFGGSLDDLDAVRARVDVPVLRKDFVVDPYQVLEARAHGADLVLLIVAALDDTQLAELYAQTAELGMQALVETHTAEELERALALEADLIGVNARNLKTLDVDLTRAADLLREIPSGPLAIGESAVASVTDVEAYSAVGADAVLVGEALVTAGDPARTVADYRAVPRQGRHAPEGAEQ</sequence>
<evidence type="ECO:0000256" key="7">
    <source>
        <dbReference type="ARBA" id="ARBA00023141"/>
    </source>
</evidence>
<evidence type="ECO:0000313" key="11">
    <source>
        <dbReference type="EMBL" id="HJB11325.1"/>
    </source>
</evidence>
<dbReference type="NCBIfam" id="NF001369">
    <property type="entry name" value="PRK00278.1-1"/>
    <property type="match status" value="1"/>
</dbReference>
<evidence type="ECO:0000256" key="4">
    <source>
        <dbReference type="ARBA" id="ARBA00022605"/>
    </source>
</evidence>
<dbReference type="HAMAP" id="MF_00134_B">
    <property type="entry name" value="IGPS_B"/>
    <property type="match status" value="1"/>
</dbReference>
<dbReference type="GO" id="GO:0000162">
    <property type="term" value="P:L-tryptophan biosynthetic process"/>
    <property type="evidence" value="ECO:0007669"/>
    <property type="project" value="UniProtKB-UniRule"/>
</dbReference>
<evidence type="ECO:0000256" key="6">
    <source>
        <dbReference type="ARBA" id="ARBA00022822"/>
    </source>
</evidence>
<dbReference type="EC" id="4.1.1.48" evidence="9"/>